<dbReference type="InterPro" id="IPR017853">
    <property type="entry name" value="GH"/>
</dbReference>
<accession>A0A7W9FR27</accession>
<gene>
    <name evidence="4" type="ORF">GGQ63_004382</name>
</gene>
<dbReference type="CDD" id="cd19607">
    <property type="entry name" value="GTA_TIM-barrel-like"/>
    <property type="match status" value="1"/>
</dbReference>
<dbReference type="RefSeq" id="WP_183858711.1">
    <property type="nucleotide sequence ID" value="NZ_JACHOO010000018.1"/>
</dbReference>
<feature type="domain" description="Rcc01698-like C-terminal" evidence="3">
    <location>
        <begin position="1036"/>
        <end position="1135"/>
    </location>
</feature>
<feature type="domain" description="GTA TIM-barrel-like" evidence="1">
    <location>
        <begin position="427"/>
        <end position="724"/>
    </location>
</feature>
<protein>
    <recommendedName>
        <fullName evidence="6">Host specificity protein</fullName>
    </recommendedName>
</protein>
<evidence type="ECO:0008006" key="6">
    <source>
        <dbReference type="Google" id="ProtNLM"/>
    </source>
</evidence>
<dbReference type="Pfam" id="PF13550">
    <property type="entry name" value="Phage-tail_3"/>
    <property type="match status" value="1"/>
</dbReference>
<organism evidence="4 5">
    <name type="scientific">Prosthecomicrobium pneumaticum</name>
    <dbReference type="NCBI Taxonomy" id="81895"/>
    <lineage>
        <taxon>Bacteria</taxon>
        <taxon>Pseudomonadati</taxon>
        <taxon>Pseudomonadota</taxon>
        <taxon>Alphaproteobacteria</taxon>
        <taxon>Hyphomicrobiales</taxon>
        <taxon>Kaistiaceae</taxon>
        <taxon>Prosthecomicrobium</taxon>
    </lineage>
</organism>
<evidence type="ECO:0000259" key="2">
    <source>
        <dbReference type="Pfam" id="PF13550"/>
    </source>
</evidence>
<keyword evidence="5" id="KW-1185">Reference proteome</keyword>
<dbReference type="InterPro" id="IPR056490">
    <property type="entry name" value="Rcc01698_C"/>
</dbReference>
<evidence type="ECO:0000259" key="3">
    <source>
        <dbReference type="Pfam" id="PF23666"/>
    </source>
</evidence>
<reference evidence="4 5" key="1">
    <citation type="submission" date="2020-08" db="EMBL/GenBank/DDBJ databases">
        <title>Genomic Encyclopedia of Type Strains, Phase IV (KMG-IV): sequencing the most valuable type-strain genomes for metagenomic binning, comparative biology and taxonomic classification.</title>
        <authorList>
            <person name="Goeker M."/>
        </authorList>
    </citation>
    <scope>NUCLEOTIDE SEQUENCE [LARGE SCALE GENOMIC DNA]</scope>
    <source>
        <strain evidence="4 5">DSM 16268</strain>
    </source>
</reference>
<dbReference type="InterPro" id="IPR032876">
    <property type="entry name" value="J_dom"/>
</dbReference>
<dbReference type="InterPro" id="IPR025195">
    <property type="entry name" value="GTA_TIM_dom"/>
</dbReference>
<feature type="domain" description="Tip attachment protein J" evidence="2">
    <location>
        <begin position="784"/>
        <end position="941"/>
    </location>
</feature>
<evidence type="ECO:0000259" key="1">
    <source>
        <dbReference type="Pfam" id="PF13547"/>
    </source>
</evidence>
<dbReference type="EMBL" id="JACHOO010000018">
    <property type="protein sequence ID" value="MBB5755279.1"/>
    <property type="molecule type" value="Genomic_DNA"/>
</dbReference>
<proteinExistence type="predicted"/>
<dbReference type="Pfam" id="PF23666">
    <property type="entry name" value="Rcc01698_C"/>
    <property type="match status" value="1"/>
</dbReference>
<evidence type="ECO:0000313" key="4">
    <source>
        <dbReference type="EMBL" id="MBB5755279.1"/>
    </source>
</evidence>
<name>A0A7W9FR27_9HYPH</name>
<dbReference type="SUPFAM" id="SSF51445">
    <property type="entry name" value="(Trans)glycosidases"/>
    <property type="match status" value="1"/>
</dbReference>
<sequence>MATLLLRAAGAAIGGLFGPLGAVLGGAVGALAGYTIDQRLFGGGTVEGARLGTVDIQGSREGTPIPRVYGRARVSGQIIWATRYQERVSTETQGGKGGAGGTSVRTYSYFANFAVGLCEGPIARVGRVWADGALLDLSGIVHRVHPGGEDEAPDSLIEAKQGEGNTPAYRGLAHVVFEGLPLEDFGNRIPQLAFEVFRPVEGLESDVRAVVMMPGATEFGYDPEPVDRALGRGRRETVNRHVDGAETDFVAALDAIEAALPNLERVSLVVAWFGDDLRAGSCTIRPKVETAAGTTSPPWRVAGLERGSAAVVSLHAGRPAYGGTPSDAGVIRAIAALKARGLAVTLYPFLMMDVPAGNGRPDPYGRVEQGAYPWRGEITGAVAPGRAGTTDGTAAATDEIAAFLGTCDRHDFALSGGGVVYSGPAEWRYRRMVLHMAHLAEAAGGVDAFLIGAEMRGLSTLRAEDGRYPFVEGLRALAGEVRAVLGPATKISYAADWSEYSGHRPADGSGDVTFHLDPLWADPAIDAVAIDCYFPLADWRDGTAHRDAAIADGPHDRAYLAGNIAGGEGFDWYYASEADRAAQIRSPIEDGAAGKPWVFRYKDLAGWWGHLHYDRPGGIERTTPTAWIPKSKPIWLTELGCPAVDKGANEPNVFPDDKVGGARLPHFSNGTRDDLVQRRFLEAHLEHWADETANPLSDRYDGRMVDRSRVFLWCVDARPYPAFPYLDSVWADGPNWQTGHWLTGRLGALPADALVRAVLADHGFTDAEIGALDGLVDGYVVGRTGSARDALEPLATLFGFVAAESGAALRFVPKSRPARLTIGRGELVESEDDRPRLTVRRAQETELPAEVSLGFVDGLADYRDGAVASRRLETGSRRQQTVDSGAVMDEAAASGFADALLADLWAGRETVSFALDPHRLDVEPGDIVGLDSGGEGRIALIVGRIEDGAARAIEARTIAPMLAPARAAPRAATPSYSASAGPPDLIVLDLPPLADGDADHAPRVALFADPWPGAYLLQIGTAETGFAARQAVERRATAGALDTAMPPGPPGRWDEATAIEVTLDGGALSGASALAVANGANAAAIGSAETGFEVVQFRDATLIGPSRWRLSGFLRGQAGTEDRAAAGHAGGARFVRLDAAAPVLALATAEGGLGLTLRAGPAGAAYDPRRFADTALPASRIGLRCRPPAHLAVRREAGDLVFAWIRQTRTGGDDWAAVEVPLGEAAEAYRIEIVASGAVVAAETVTVPGFRLTGAARAALLGAADAPFTFRVAQTSAAAGPGLFTEIAIDG</sequence>
<comment type="caution">
    <text evidence="4">The sequence shown here is derived from an EMBL/GenBank/DDBJ whole genome shotgun (WGS) entry which is preliminary data.</text>
</comment>
<dbReference type="Proteomes" id="UP000523821">
    <property type="component" value="Unassembled WGS sequence"/>
</dbReference>
<evidence type="ECO:0000313" key="5">
    <source>
        <dbReference type="Proteomes" id="UP000523821"/>
    </source>
</evidence>
<dbReference type="Gene3D" id="3.20.20.80">
    <property type="entry name" value="Glycosidases"/>
    <property type="match status" value="1"/>
</dbReference>
<dbReference type="Pfam" id="PF13547">
    <property type="entry name" value="GTA_TIM"/>
    <property type="match status" value="1"/>
</dbReference>